<name>A0AAW1JW31_POPJA</name>
<reference evidence="1 2" key="1">
    <citation type="journal article" date="2024" name="BMC Genomics">
        <title>De novo assembly and annotation of Popillia japonica's genome with initial clues to its potential as an invasive pest.</title>
        <authorList>
            <person name="Cucini C."/>
            <person name="Boschi S."/>
            <person name="Funari R."/>
            <person name="Cardaioli E."/>
            <person name="Iannotti N."/>
            <person name="Marturano G."/>
            <person name="Paoli F."/>
            <person name="Bruttini M."/>
            <person name="Carapelli A."/>
            <person name="Frati F."/>
            <person name="Nardi F."/>
        </authorList>
    </citation>
    <scope>NUCLEOTIDE SEQUENCE [LARGE SCALE GENOMIC DNA]</scope>
    <source>
        <strain evidence="1">DMR45628</strain>
    </source>
</reference>
<gene>
    <name evidence="1" type="ORF">QE152_g27521</name>
</gene>
<evidence type="ECO:0000313" key="2">
    <source>
        <dbReference type="Proteomes" id="UP001458880"/>
    </source>
</evidence>
<dbReference type="AlphaFoldDB" id="A0AAW1JW31"/>
<keyword evidence="2" id="KW-1185">Reference proteome</keyword>
<dbReference type="Proteomes" id="UP001458880">
    <property type="component" value="Unassembled WGS sequence"/>
</dbReference>
<comment type="caution">
    <text evidence="1">The sequence shown here is derived from an EMBL/GenBank/DDBJ whole genome shotgun (WGS) entry which is preliminary data.</text>
</comment>
<dbReference type="EMBL" id="JASPKY010000339">
    <property type="protein sequence ID" value="KAK9707958.1"/>
    <property type="molecule type" value="Genomic_DNA"/>
</dbReference>
<organism evidence="1 2">
    <name type="scientific">Popillia japonica</name>
    <name type="common">Japanese beetle</name>
    <dbReference type="NCBI Taxonomy" id="7064"/>
    <lineage>
        <taxon>Eukaryota</taxon>
        <taxon>Metazoa</taxon>
        <taxon>Ecdysozoa</taxon>
        <taxon>Arthropoda</taxon>
        <taxon>Hexapoda</taxon>
        <taxon>Insecta</taxon>
        <taxon>Pterygota</taxon>
        <taxon>Neoptera</taxon>
        <taxon>Endopterygota</taxon>
        <taxon>Coleoptera</taxon>
        <taxon>Polyphaga</taxon>
        <taxon>Scarabaeiformia</taxon>
        <taxon>Scarabaeidae</taxon>
        <taxon>Rutelinae</taxon>
        <taxon>Popillia</taxon>
    </lineage>
</organism>
<proteinExistence type="predicted"/>
<sequence length="99" mass="11258">MTGLLNSLSKGGNLTTSEVRIWAIDNNDEKQDITLTDDEIVMEVVEQKEEENDEICPQEGSTSHNTALASFNICIQWALENDIPMKFVRKRDQPLIIQH</sequence>
<protein>
    <submittedName>
        <fullName evidence="1">Uncharacterized protein</fullName>
    </submittedName>
</protein>
<accession>A0AAW1JW31</accession>
<evidence type="ECO:0000313" key="1">
    <source>
        <dbReference type="EMBL" id="KAK9707958.1"/>
    </source>
</evidence>